<gene>
    <name evidence="2" type="ORF">CkaCkLH20_11734</name>
</gene>
<organism evidence="2 3">
    <name type="scientific">Colletotrichum karsti</name>
    <dbReference type="NCBI Taxonomy" id="1095194"/>
    <lineage>
        <taxon>Eukaryota</taxon>
        <taxon>Fungi</taxon>
        <taxon>Dikarya</taxon>
        <taxon>Ascomycota</taxon>
        <taxon>Pezizomycotina</taxon>
        <taxon>Sordariomycetes</taxon>
        <taxon>Hypocreomycetidae</taxon>
        <taxon>Glomerellales</taxon>
        <taxon>Glomerellaceae</taxon>
        <taxon>Colletotrichum</taxon>
        <taxon>Colletotrichum boninense species complex</taxon>
    </lineage>
</organism>
<dbReference type="GeneID" id="62167522"/>
<proteinExistence type="predicted"/>
<dbReference type="RefSeq" id="XP_038740296.1">
    <property type="nucleotide sequence ID" value="XM_038894448.1"/>
</dbReference>
<accession>A0A9P6I2P9</accession>
<reference evidence="2" key="1">
    <citation type="submission" date="2020-03" db="EMBL/GenBank/DDBJ databases">
        <authorList>
            <person name="He L."/>
        </authorList>
    </citation>
    <scope>NUCLEOTIDE SEQUENCE</scope>
    <source>
        <strain evidence="2">CkLH20</strain>
    </source>
</reference>
<comment type="caution">
    <text evidence="2">The sequence shown here is derived from an EMBL/GenBank/DDBJ whole genome shotgun (WGS) entry which is preliminary data.</text>
</comment>
<feature type="region of interest" description="Disordered" evidence="1">
    <location>
        <begin position="408"/>
        <end position="517"/>
    </location>
</feature>
<feature type="compositionally biased region" description="Low complexity" evidence="1">
    <location>
        <begin position="330"/>
        <end position="341"/>
    </location>
</feature>
<dbReference type="Proteomes" id="UP000781932">
    <property type="component" value="Unassembled WGS sequence"/>
</dbReference>
<feature type="region of interest" description="Disordered" evidence="1">
    <location>
        <begin position="24"/>
        <end position="57"/>
    </location>
</feature>
<reference evidence="2" key="2">
    <citation type="submission" date="2020-11" db="EMBL/GenBank/DDBJ databases">
        <title>Whole genome sequencing of Colletotrichum sp.</title>
        <authorList>
            <person name="Li H."/>
        </authorList>
    </citation>
    <scope>NUCLEOTIDE SEQUENCE</scope>
    <source>
        <strain evidence="2">CkLH20</strain>
    </source>
</reference>
<sequence>MPTLRGIDVSVVLATDGASLPEIPHPDASSVKLRGPHPNSPASVFGAQPTPAKGKATSSVYIPSSPGAQFHIRYGITTPPPPSSTKYVYFKMLMNGRPIVCWGVKSLVGTQMVSYALYEPDNKWTFRDSGVTYQREGVEKRYFHFSPNTEKSAAMDGGLIEIQVFRSQQRKRVFSELPSFRSQDPYGITSPTGGLVDEPQDLSYYDWLLTDPRDSPYATFRLFYRTWDHLKALNLVTRSQYNHIMAGSQENNLPELNTAKTTTLMTGRTKTTKQEMKAPALPATSGDAGPFDFGPVDGSVFEDGGKFSDKKGRQKFHLSAPPKLAPPMRPSSSVPQPSKSSRGIRQASDSLRPLPALPGAQSNLCRPSLESVRAPSVTPSLLTYVDESSGADEIEFGVARQVAIPVKTPGRSLPAVPPSSSDYDKTPPSTGGLEVSRRIGRYSYTAADARNDKGDTSAGASGTDSLARNFRNTSISESEWLKRSASPLRRKQGEGNLSRRNAEATKEASPSKTNQSY</sequence>
<dbReference type="EMBL" id="JAATWM020000050">
    <property type="protein sequence ID" value="KAF9870835.1"/>
    <property type="molecule type" value="Genomic_DNA"/>
</dbReference>
<dbReference type="AlphaFoldDB" id="A0A9P6I2P9"/>
<keyword evidence="3" id="KW-1185">Reference proteome</keyword>
<dbReference type="OrthoDB" id="436496at2759"/>
<name>A0A9P6I2P9_9PEZI</name>
<protein>
    <submittedName>
        <fullName evidence="2">Uncharacterized protein</fullName>
    </submittedName>
</protein>
<feature type="region of interest" description="Disordered" evidence="1">
    <location>
        <begin position="266"/>
        <end position="363"/>
    </location>
</feature>
<evidence type="ECO:0000313" key="3">
    <source>
        <dbReference type="Proteomes" id="UP000781932"/>
    </source>
</evidence>
<evidence type="ECO:0000313" key="2">
    <source>
        <dbReference type="EMBL" id="KAF9870835.1"/>
    </source>
</evidence>
<feature type="compositionally biased region" description="Polar residues" evidence="1">
    <location>
        <begin position="458"/>
        <end position="477"/>
    </location>
</feature>
<feature type="compositionally biased region" description="Polar residues" evidence="1">
    <location>
        <begin position="508"/>
        <end position="517"/>
    </location>
</feature>
<evidence type="ECO:0000256" key="1">
    <source>
        <dbReference type="SAM" id="MobiDB-lite"/>
    </source>
</evidence>